<dbReference type="EMBL" id="GBXM01093186">
    <property type="protein sequence ID" value="JAH15391.1"/>
    <property type="molecule type" value="Transcribed_RNA"/>
</dbReference>
<proteinExistence type="predicted"/>
<reference evidence="1" key="1">
    <citation type="submission" date="2014-11" db="EMBL/GenBank/DDBJ databases">
        <authorList>
            <person name="Amaro Gonzalez C."/>
        </authorList>
    </citation>
    <scope>NUCLEOTIDE SEQUENCE</scope>
</reference>
<sequence>MQATIIMQLAAK</sequence>
<protein>
    <submittedName>
        <fullName evidence="1">Uncharacterized protein</fullName>
    </submittedName>
</protein>
<reference evidence="1" key="2">
    <citation type="journal article" date="2015" name="Fish Shellfish Immunol.">
        <title>Early steps in the European eel (Anguilla anguilla)-Vibrio vulnificus interaction in the gills: Role of the RtxA13 toxin.</title>
        <authorList>
            <person name="Callol A."/>
            <person name="Pajuelo D."/>
            <person name="Ebbesson L."/>
            <person name="Teles M."/>
            <person name="MacKenzie S."/>
            <person name="Amaro C."/>
        </authorList>
    </citation>
    <scope>NUCLEOTIDE SEQUENCE</scope>
</reference>
<accession>A0A0E9QEV3</accession>
<organism evidence="1">
    <name type="scientific">Anguilla anguilla</name>
    <name type="common">European freshwater eel</name>
    <name type="synonym">Muraena anguilla</name>
    <dbReference type="NCBI Taxonomy" id="7936"/>
    <lineage>
        <taxon>Eukaryota</taxon>
        <taxon>Metazoa</taxon>
        <taxon>Chordata</taxon>
        <taxon>Craniata</taxon>
        <taxon>Vertebrata</taxon>
        <taxon>Euteleostomi</taxon>
        <taxon>Actinopterygii</taxon>
        <taxon>Neopterygii</taxon>
        <taxon>Teleostei</taxon>
        <taxon>Anguilliformes</taxon>
        <taxon>Anguillidae</taxon>
        <taxon>Anguilla</taxon>
    </lineage>
</organism>
<name>A0A0E9QEV3_ANGAN</name>
<evidence type="ECO:0000313" key="1">
    <source>
        <dbReference type="EMBL" id="JAH15391.1"/>
    </source>
</evidence>